<keyword evidence="5 6" id="KW-0472">Membrane</keyword>
<dbReference type="GO" id="GO:0016020">
    <property type="term" value="C:membrane"/>
    <property type="evidence" value="ECO:0007669"/>
    <property type="project" value="UniProtKB-SubCell"/>
</dbReference>
<dbReference type="PANTHER" id="PTHR23505:SF79">
    <property type="entry name" value="PROTEIN SPINSTER"/>
    <property type="match status" value="1"/>
</dbReference>
<dbReference type="EMBL" id="JAHGAW010000003">
    <property type="protein sequence ID" value="MBT2186335.1"/>
    <property type="molecule type" value="Genomic_DNA"/>
</dbReference>
<feature type="transmembrane region" description="Helical" evidence="6">
    <location>
        <begin position="385"/>
        <end position="409"/>
    </location>
</feature>
<dbReference type="InterPro" id="IPR036259">
    <property type="entry name" value="MFS_trans_sf"/>
</dbReference>
<evidence type="ECO:0000256" key="2">
    <source>
        <dbReference type="ARBA" id="ARBA00022448"/>
    </source>
</evidence>
<comment type="subcellular location">
    <subcellularLocation>
        <location evidence="1">Membrane</location>
        <topology evidence="1">Multi-pass membrane protein</topology>
    </subcellularLocation>
</comment>
<dbReference type="PANTHER" id="PTHR23505">
    <property type="entry name" value="SPINSTER"/>
    <property type="match status" value="1"/>
</dbReference>
<keyword evidence="2" id="KW-0813">Transport</keyword>
<evidence type="ECO:0000256" key="5">
    <source>
        <dbReference type="ARBA" id="ARBA00023136"/>
    </source>
</evidence>
<feature type="transmembrane region" description="Helical" evidence="6">
    <location>
        <begin position="160"/>
        <end position="182"/>
    </location>
</feature>
<evidence type="ECO:0000313" key="9">
    <source>
        <dbReference type="Proteomes" id="UP001138757"/>
    </source>
</evidence>
<evidence type="ECO:0000259" key="7">
    <source>
        <dbReference type="PROSITE" id="PS50850"/>
    </source>
</evidence>
<feature type="domain" description="Major facilitator superfamily (MFS) profile" evidence="7">
    <location>
        <begin position="34"/>
        <end position="443"/>
    </location>
</feature>
<feature type="transmembrane region" description="Helical" evidence="6">
    <location>
        <begin position="253"/>
        <end position="270"/>
    </location>
</feature>
<feature type="transmembrane region" description="Helical" evidence="6">
    <location>
        <begin position="290"/>
        <end position="313"/>
    </location>
</feature>
<feature type="transmembrane region" description="Helical" evidence="6">
    <location>
        <begin position="325"/>
        <end position="344"/>
    </location>
</feature>
<sequence>MHAEIKAGDDAGEAGDVARAGLPGAMSHRAAWYTVDMTAIVGVMSQIDRGVLSLFVQPIKRDYHLTDTQVSFLLGFAFTFFYAIGGPVLSSMADRGVRKTVIAGCLAVWSLATALSGLAQGFWGFFASRAVVGATEAGCGPASMSMIADAIPKEKLPRAYAIYTSGFLGGTALSLFFGGLLLNVLADVPPIQLAGYGTIHNWQLVFFMLGAPGLLIALIFLLTVQEPQRKGVTKAGGYSLRDVIGYMSTERRLHFPLVGALLLMGFQTHGLNAWMPAFYERTYGWGPATVGMLMGVISLVASTLGLFAGARLAESLGHRRDDANMFVLFLAQTLPIPLLIAAPLMPTPQLALGMASVGSFLTVMGGAGFNTAINLSTPNQMRSQIVALYFILQNAVAGSLGPTLVALATDFVAHSEADLRYVIVGFRIIVCPLTTIFLWYTLKPYAELYRRRIQEGAID</sequence>
<feature type="transmembrane region" description="Helical" evidence="6">
    <location>
        <begin position="421"/>
        <end position="442"/>
    </location>
</feature>
<feature type="transmembrane region" description="Helical" evidence="6">
    <location>
        <begin position="350"/>
        <end position="373"/>
    </location>
</feature>
<name>A0A9X1DAG2_9SPHN</name>
<dbReference type="InterPro" id="IPR020846">
    <property type="entry name" value="MFS_dom"/>
</dbReference>
<comment type="caution">
    <text evidence="8">The sequence shown here is derived from an EMBL/GenBank/DDBJ whole genome shotgun (WGS) entry which is preliminary data.</text>
</comment>
<feature type="transmembrane region" description="Helical" evidence="6">
    <location>
        <begin position="101"/>
        <end position="123"/>
    </location>
</feature>
<keyword evidence="9" id="KW-1185">Reference proteome</keyword>
<dbReference type="InterPro" id="IPR011701">
    <property type="entry name" value="MFS"/>
</dbReference>
<evidence type="ECO:0000256" key="6">
    <source>
        <dbReference type="SAM" id="Phobius"/>
    </source>
</evidence>
<feature type="transmembrane region" description="Helical" evidence="6">
    <location>
        <begin position="202"/>
        <end position="224"/>
    </location>
</feature>
<dbReference type="Pfam" id="PF07690">
    <property type="entry name" value="MFS_1"/>
    <property type="match status" value="1"/>
</dbReference>
<dbReference type="RefSeq" id="WP_214622087.1">
    <property type="nucleotide sequence ID" value="NZ_JAHGAW010000003.1"/>
</dbReference>
<dbReference type="Proteomes" id="UP001138757">
    <property type="component" value="Unassembled WGS sequence"/>
</dbReference>
<dbReference type="SUPFAM" id="SSF103473">
    <property type="entry name" value="MFS general substrate transporter"/>
    <property type="match status" value="1"/>
</dbReference>
<accession>A0A9X1DAG2</accession>
<evidence type="ECO:0000256" key="1">
    <source>
        <dbReference type="ARBA" id="ARBA00004141"/>
    </source>
</evidence>
<dbReference type="InterPro" id="IPR044770">
    <property type="entry name" value="MFS_spinster-like"/>
</dbReference>
<dbReference type="AlphaFoldDB" id="A0A9X1DAG2"/>
<evidence type="ECO:0000313" key="8">
    <source>
        <dbReference type="EMBL" id="MBT2186335.1"/>
    </source>
</evidence>
<reference evidence="8" key="1">
    <citation type="submission" date="2021-05" db="EMBL/GenBank/DDBJ databases">
        <title>Genome of Sphingobium sp. strain.</title>
        <authorList>
            <person name="Fan R."/>
        </authorList>
    </citation>
    <scope>NUCLEOTIDE SEQUENCE</scope>
    <source>
        <strain evidence="8">H33</strain>
    </source>
</reference>
<organism evidence="8 9">
    <name type="scientific">Sphingobium nicotianae</name>
    <dbReference type="NCBI Taxonomy" id="2782607"/>
    <lineage>
        <taxon>Bacteria</taxon>
        <taxon>Pseudomonadati</taxon>
        <taxon>Pseudomonadota</taxon>
        <taxon>Alphaproteobacteria</taxon>
        <taxon>Sphingomonadales</taxon>
        <taxon>Sphingomonadaceae</taxon>
        <taxon>Sphingobium</taxon>
    </lineage>
</organism>
<evidence type="ECO:0000256" key="4">
    <source>
        <dbReference type="ARBA" id="ARBA00022989"/>
    </source>
</evidence>
<dbReference type="GO" id="GO:0022857">
    <property type="term" value="F:transmembrane transporter activity"/>
    <property type="evidence" value="ECO:0007669"/>
    <property type="project" value="InterPro"/>
</dbReference>
<proteinExistence type="predicted"/>
<keyword evidence="3 6" id="KW-0812">Transmembrane</keyword>
<keyword evidence="4 6" id="KW-1133">Transmembrane helix</keyword>
<gene>
    <name evidence="8" type="ORF">KK488_05180</name>
</gene>
<evidence type="ECO:0000256" key="3">
    <source>
        <dbReference type="ARBA" id="ARBA00022692"/>
    </source>
</evidence>
<dbReference type="Gene3D" id="1.20.1250.20">
    <property type="entry name" value="MFS general substrate transporter like domains"/>
    <property type="match status" value="1"/>
</dbReference>
<feature type="transmembrane region" description="Helical" evidence="6">
    <location>
        <begin position="70"/>
        <end position="89"/>
    </location>
</feature>
<dbReference type="PROSITE" id="PS50850">
    <property type="entry name" value="MFS"/>
    <property type="match status" value="1"/>
</dbReference>
<protein>
    <submittedName>
        <fullName evidence="8">MFS transporter</fullName>
    </submittedName>
</protein>